<proteinExistence type="predicted"/>
<evidence type="ECO:0000256" key="4">
    <source>
        <dbReference type="ARBA" id="ARBA00022679"/>
    </source>
</evidence>
<feature type="domain" description="Reverse transcriptase" evidence="6">
    <location>
        <begin position="1"/>
        <end position="58"/>
    </location>
</feature>
<dbReference type="Gene3D" id="3.40.930.10">
    <property type="entry name" value="Mannitol-specific EII, Chain A"/>
    <property type="match status" value="1"/>
</dbReference>
<reference evidence="8 9" key="1">
    <citation type="submission" date="2013-02" db="EMBL/GenBank/DDBJ databases">
        <title>The Genome Sequence of Enterococcus pallens BAA-351.</title>
        <authorList>
            <consortium name="The Broad Institute Genome Sequencing Platform"/>
            <consortium name="The Broad Institute Genome Sequencing Center for Infectious Disease"/>
            <person name="Earl A.M."/>
            <person name="Gilmore M.S."/>
            <person name="Lebreton F."/>
            <person name="Walker B."/>
            <person name="Young S.K."/>
            <person name="Zeng Q."/>
            <person name="Gargeya S."/>
            <person name="Fitzgerald M."/>
            <person name="Haas B."/>
            <person name="Abouelleil A."/>
            <person name="Alvarado L."/>
            <person name="Arachchi H.M."/>
            <person name="Berlin A.M."/>
            <person name="Chapman S.B."/>
            <person name="Dewar J."/>
            <person name="Goldberg J."/>
            <person name="Griggs A."/>
            <person name="Gujja S."/>
            <person name="Hansen M."/>
            <person name="Howarth C."/>
            <person name="Imamovic A."/>
            <person name="Larimer J."/>
            <person name="McCowan C."/>
            <person name="Murphy C."/>
            <person name="Neiman D."/>
            <person name="Pearson M."/>
            <person name="Priest M."/>
            <person name="Roberts A."/>
            <person name="Saif S."/>
            <person name="Shea T."/>
            <person name="Sisk P."/>
            <person name="Sykes S."/>
            <person name="Wortman J."/>
            <person name="Nusbaum C."/>
            <person name="Birren B."/>
        </authorList>
    </citation>
    <scope>NUCLEOTIDE SEQUENCE [LARGE SCALE GENOMIC DNA]</scope>
    <source>
        <strain evidence="8 9">ATCC BAA-351</strain>
    </source>
</reference>
<keyword evidence="5" id="KW-0598">Phosphotransferase system</keyword>
<keyword evidence="3" id="KW-0762">Sugar transport</keyword>
<keyword evidence="9" id="KW-1185">Reference proteome</keyword>
<dbReference type="HOGENOM" id="CLU_072531_5_0_9"/>
<protein>
    <submittedName>
        <fullName evidence="8">PTS system, fructose subfamily, IIA component</fullName>
    </submittedName>
</protein>
<dbReference type="InterPro" id="IPR016152">
    <property type="entry name" value="PTrfase/Anion_transptr"/>
</dbReference>
<evidence type="ECO:0000256" key="5">
    <source>
        <dbReference type="ARBA" id="ARBA00022683"/>
    </source>
</evidence>
<dbReference type="PANTHER" id="PTHR47738:SF2">
    <property type="entry name" value="PTS SYSTEM FRUCTOSE-LIKE EIIA COMPONENT"/>
    <property type="match status" value="1"/>
</dbReference>
<dbReference type="InterPro" id="IPR004715">
    <property type="entry name" value="PTS_IIA_fruc"/>
</dbReference>
<dbReference type="GO" id="GO:0008982">
    <property type="term" value="F:protein-N(PI)-phosphohistidine-sugar phosphotransferase activity"/>
    <property type="evidence" value="ECO:0007669"/>
    <property type="project" value="InterPro"/>
</dbReference>
<dbReference type="PANTHER" id="PTHR47738">
    <property type="entry name" value="PTS SYSTEM FRUCTOSE-LIKE EIIA COMPONENT-RELATED"/>
    <property type="match status" value="1"/>
</dbReference>
<dbReference type="SUPFAM" id="SSF55804">
    <property type="entry name" value="Phoshotransferase/anion transport protein"/>
    <property type="match status" value="1"/>
</dbReference>
<gene>
    <name evidence="8" type="ORF">UAU_04350</name>
</gene>
<dbReference type="RefSeq" id="WP_010759293.1">
    <property type="nucleotide sequence ID" value="NZ_ASWD01000003.1"/>
</dbReference>
<dbReference type="eggNOG" id="COG1762">
    <property type="taxonomic scope" value="Bacteria"/>
</dbReference>
<evidence type="ECO:0000259" key="7">
    <source>
        <dbReference type="PROSITE" id="PS51094"/>
    </source>
</evidence>
<dbReference type="InterPro" id="IPR000477">
    <property type="entry name" value="RT_dom"/>
</dbReference>
<evidence type="ECO:0000256" key="1">
    <source>
        <dbReference type="ARBA" id="ARBA00022448"/>
    </source>
</evidence>
<dbReference type="PROSITE" id="PS51094">
    <property type="entry name" value="PTS_EIIA_TYPE_2"/>
    <property type="match status" value="1"/>
</dbReference>
<dbReference type="InterPro" id="IPR051541">
    <property type="entry name" value="PTS_SugarTrans_NitroReg"/>
</dbReference>
<organism evidence="8 9">
    <name type="scientific">Enterococcus pallens ATCC BAA-351</name>
    <dbReference type="NCBI Taxonomy" id="1158607"/>
    <lineage>
        <taxon>Bacteria</taxon>
        <taxon>Bacillati</taxon>
        <taxon>Bacillota</taxon>
        <taxon>Bacilli</taxon>
        <taxon>Lactobacillales</taxon>
        <taxon>Enterococcaceae</taxon>
        <taxon>Enterococcus</taxon>
    </lineage>
</organism>
<dbReference type="PROSITE" id="PS50878">
    <property type="entry name" value="RT_POL"/>
    <property type="match status" value="1"/>
</dbReference>
<keyword evidence="1" id="KW-0813">Transport</keyword>
<evidence type="ECO:0000259" key="6">
    <source>
        <dbReference type="PROSITE" id="PS50878"/>
    </source>
</evidence>
<keyword evidence="4" id="KW-0808">Transferase</keyword>
<dbReference type="STRING" id="160454.RV10_GL002827"/>
<feature type="domain" description="PTS EIIA type-2" evidence="7">
    <location>
        <begin position="1"/>
        <end position="143"/>
    </location>
</feature>
<evidence type="ECO:0000256" key="2">
    <source>
        <dbReference type="ARBA" id="ARBA00022553"/>
    </source>
</evidence>
<dbReference type="Pfam" id="PF00359">
    <property type="entry name" value="PTS_EIIA_2"/>
    <property type="match status" value="1"/>
</dbReference>
<dbReference type="CDD" id="cd00211">
    <property type="entry name" value="PTS_IIA_fru"/>
    <property type="match status" value="1"/>
</dbReference>
<dbReference type="EMBL" id="AJAQ01000045">
    <property type="protein sequence ID" value="EOH88531.1"/>
    <property type="molecule type" value="Genomic_DNA"/>
</dbReference>
<dbReference type="PATRIC" id="fig|1158607.3.peg.4328"/>
<comment type="caution">
    <text evidence="8">The sequence shown here is derived from an EMBL/GenBank/DDBJ whole genome shotgun (WGS) entry which is preliminary data.</text>
</comment>
<evidence type="ECO:0000256" key="3">
    <source>
        <dbReference type="ARBA" id="ARBA00022597"/>
    </source>
</evidence>
<dbReference type="AlphaFoldDB" id="R2S6S1"/>
<accession>R2S6S1</accession>
<name>R2S6S1_9ENTE</name>
<dbReference type="OrthoDB" id="95460at2"/>
<dbReference type="Proteomes" id="UP000013782">
    <property type="component" value="Unassembled WGS sequence"/>
</dbReference>
<dbReference type="InterPro" id="IPR002178">
    <property type="entry name" value="PTS_EIIA_type-2_dom"/>
</dbReference>
<evidence type="ECO:0000313" key="8">
    <source>
        <dbReference type="EMBL" id="EOH88531.1"/>
    </source>
</evidence>
<dbReference type="NCBIfam" id="TIGR00848">
    <property type="entry name" value="fruA"/>
    <property type="match status" value="1"/>
</dbReference>
<sequence length="150" mass="17267">MIDEDLIVLDSTLNNKKSIIDYLSDQAKKLGYLSNRDRYIEAVNKREEEFSTAIGYDVSIPHGKSKEVLNPFICFLRTRQPIQWDNTGKPVELVFMLGIPEDQQSTFHLKVLAEISKKLLDEGFRNNLLTGNKTLITNLLRQVEDKIEII</sequence>
<keyword evidence="2" id="KW-0597">Phosphoprotein</keyword>
<dbReference type="GO" id="GO:0016020">
    <property type="term" value="C:membrane"/>
    <property type="evidence" value="ECO:0007669"/>
    <property type="project" value="InterPro"/>
</dbReference>
<dbReference type="GO" id="GO:0009401">
    <property type="term" value="P:phosphoenolpyruvate-dependent sugar phosphotransferase system"/>
    <property type="evidence" value="ECO:0007669"/>
    <property type="project" value="UniProtKB-KW"/>
</dbReference>
<evidence type="ECO:0000313" key="9">
    <source>
        <dbReference type="Proteomes" id="UP000013782"/>
    </source>
</evidence>